<sequence length="144" mass="16855">MSGRFRWSAFENIGDETPALVAIVPRKRDWRVMLAELWYRIPVRTAPLDLPDCRYIAFYQPRVFGAEKWAVNWYARVSRVSAVSRRELLPGEPDHPRAGDAYWRIDIDGLLRLPRPIPSRRRRRIVFVPTSLERLLVAGEVNDL</sequence>
<protein>
    <submittedName>
        <fullName evidence="1">Uncharacterized protein</fullName>
    </submittedName>
</protein>
<proteinExistence type="predicted"/>
<feature type="non-terminal residue" evidence="1">
    <location>
        <position position="144"/>
    </location>
</feature>
<organism evidence="1">
    <name type="scientific">candidate division WOR-3 bacterium</name>
    <dbReference type="NCBI Taxonomy" id="2052148"/>
    <lineage>
        <taxon>Bacteria</taxon>
        <taxon>Bacteria division WOR-3</taxon>
    </lineage>
</organism>
<dbReference type="Proteomes" id="UP000885672">
    <property type="component" value="Unassembled WGS sequence"/>
</dbReference>
<gene>
    <name evidence="1" type="ORF">ENN51_06895</name>
</gene>
<reference evidence="1" key="1">
    <citation type="journal article" date="2020" name="mSystems">
        <title>Genome- and Community-Level Interaction Insights into Carbon Utilization and Element Cycling Functions of Hydrothermarchaeota in Hydrothermal Sediment.</title>
        <authorList>
            <person name="Zhou Z."/>
            <person name="Liu Y."/>
            <person name="Xu W."/>
            <person name="Pan J."/>
            <person name="Luo Z.H."/>
            <person name="Li M."/>
        </authorList>
    </citation>
    <scope>NUCLEOTIDE SEQUENCE [LARGE SCALE GENOMIC DNA]</scope>
    <source>
        <strain evidence="1">SpSt-1182</strain>
    </source>
</reference>
<name>A0A7V0T6D1_UNCW3</name>
<evidence type="ECO:0000313" key="1">
    <source>
        <dbReference type="EMBL" id="HDQ99992.1"/>
    </source>
</evidence>
<dbReference type="EMBL" id="DSBX01000258">
    <property type="protein sequence ID" value="HDQ99992.1"/>
    <property type="molecule type" value="Genomic_DNA"/>
</dbReference>
<accession>A0A7V0T6D1</accession>
<dbReference type="AlphaFoldDB" id="A0A7V0T6D1"/>
<comment type="caution">
    <text evidence="1">The sequence shown here is derived from an EMBL/GenBank/DDBJ whole genome shotgun (WGS) entry which is preliminary data.</text>
</comment>